<dbReference type="PANTHER" id="PTHR45947">
    <property type="entry name" value="SULFOQUINOVOSYL TRANSFERASE SQD2"/>
    <property type="match status" value="1"/>
</dbReference>
<dbReference type="SUPFAM" id="SSF53756">
    <property type="entry name" value="UDP-Glycosyltransferase/glycogen phosphorylase"/>
    <property type="match status" value="1"/>
</dbReference>
<dbReference type="Proteomes" id="UP000037784">
    <property type="component" value="Unassembled WGS sequence"/>
</dbReference>
<dbReference type="STRING" id="872965.SE16_06355"/>
<keyword evidence="4" id="KW-1185">Reference proteome</keyword>
<dbReference type="InterPro" id="IPR028098">
    <property type="entry name" value="Glyco_trans_4-like_N"/>
</dbReference>
<dbReference type="RefSeq" id="WP_054493269.1">
    <property type="nucleotide sequence ID" value="NZ_BBZA01000143.1"/>
</dbReference>
<dbReference type="AlphaFoldDB" id="A0A0M8KA69"/>
<feature type="domain" description="Glycosyltransferase subfamily 4-like N-terminal" evidence="2">
    <location>
        <begin position="18"/>
        <end position="174"/>
    </location>
</feature>
<evidence type="ECO:0000259" key="2">
    <source>
        <dbReference type="Pfam" id="PF13439"/>
    </source>
</evidence>
<sequence>MSHPLRIALVSPYDFAVPGGVNRHVAALAHYLQARGHAPTILAPSSEPPADASPLHPISTVTIPVPFSGSVARLSLSPAAVLRVRRLLEETPFDIIHIHEPTIPTLAPIVVRYAKSVLVGTFHAYREENLAFDFGKPLFRYLDALHGRIAVSEAARDYIAAYFPAEYRIIPNGIEWAMFADPTIHPFETYQQQGPVILFVGRLEERKGFRYLLRAFRQVKTQVPNAQLVVVGAFQREEITPYVQYIRHYRVHGVRFVGYVPTEELPRWYRTATIFCAPSVGFESFGIVLLEAMAAGVPVVASDISGYRCVVQHGVQGELVPPGDEEALAETLVRLLHDPATCERYGAAGRETSRRYDWRVVTEEVESFYTELLTAHCLSSS</sequence>
<accession>A0A0M8KA69</accession>
<dbReference type="Pfam" id="PF13439">
    <property type="entry name" value="Glyco_transf_4"/>
    <property type="match status" value="1"/>
</dbReference>
<dbReference type="Pfam" id="PF00534">
    <property type="entry name" value="Glycos_transf_1"/>
    <property type="match status" value="1"/>
</dbReference>
<evidence type="ECO:0000313" key="3">
    <source>
        <dbReference type="EMBL" id="GAP63436.1"/>
    </source>
</evidence>
<name>A0A0M8KA69_9CHLR</name>
<gene>
    <name evidence="3" type="primary">pimA</name>
    <name evidence="3" type="ORF">ARMA_1859</name>
</gene>
<dbReference type="InterPro" id="IPR001296">
    <property type="entry name" value="Glyco_trans_1"/>
</dbReference>
<dbReference type="CDD" id="cd03801">
    <property type="entry name" value="GT4_PimA-like"/>
    <property type="match status" value="1"/>
</dbReference>
<dbReference type="OrthoDB" id="9795068at2"/>
<dbReference type="InParanoid" id="A0A0M8KA69"/>
<dbReference type="EMBL" id="BBZA01000143">
    <property type="protein sequence ID" value="GAP63436.1"/>
    <property type="molecule type" value="Genomic_DNA"/>
</dbReference>
<dbReference type="InterPro" id="IPR050194">
    <property type="entry name" value="Glycosyltransferase_grp1"/>
</dbReference>
<proteinExistence type="predicted"/>
<organism evidence="3 4">
    <name type="scientific">Ardenticatena maritima</name>
    <dbReference type="NCBI Taxonomy" id="872965"/>
    <lineage>
        <taxon>Bacteria</taxon>
        <taxon>Bacillati</taxon>
        <taxon>Chloroflexota</taxon>
        <taxon>Ardenticatenia</taxon>
        <taxon>Ardenticatenales</taxon>
        <taxon>Ardenticatenaceae</taxon>
        <taxon>Ardenticatena</taxon>
    </lineage>
</organism>
<evidence type="ECO:0000259" key="1">
    <source>
        <dbReference type="Pfam" id="PF00534"/>
    </source>
</evidence>
<dbReference type="PANTHER" id="PTHR45947:SF3">
    <property type="entry name" value="SULFOQUINOVOSYL TRANSFERASE SQD2"/>
    <property type="match status" value="1"/>
</dbReference>
<comment type="caution">
    <text evidence="3">The sequence shown here is derived from an EMBL/GenBank/DDBJ whole genome shotgun (WGS) entry which is preliminary data.</text>
</comment>
<reference evidence="4" key="1">
    <citation type="submission" date="2015-08" db="EMBL/GenBank/DDBJ databases">
        <title>Draft Genome Sequence of a Heterotrophic Facultative Anaerobic Bacterium Ardenticatena maritima Strain 110S.</title>
        <authorList>
            <person name="Kawaichi S."/>
            <person name="Yoshida T."/>
            <person name="Sako Y."/>
            <person name="Nakamura R."/>
        </authorList>
    </citation>
    <scope>NUCLEOTIDE SEQUENCE [LARGE SCALE GENOMIC DNA]</scope>
    <source>
        <strain evidence="4">110S</strain>
    </source>
</reference>
<dbReference type="EC" id="2.4.1.57" evidence="3"/>
<evidence type="ECO:0000313" key="4">
    <source>
        <dbReference type="Proteomes" id="UP000037784"/>
    </source>
</evidence>
<keyword evidence="3" id="KW-0808">Transferase</keyword>
<dbReference type="Gene3D" id="3.40.50.2000">
    <property type="entry name" value="Glycogen Phosphorylase B"/>
    <property type="match status" value="2"/>
</dbReference>
<dbReference type="GO" id="GO:0016757">
    <property type="term" value="F:glycosyltransferase activity"/>
    <property type="evidence" value="ECO:0007669"/>
    <property type="project" value="UniProtKB-KW"/>
</dbReference>
<protein>
    <submittedName>
        <fullName evidence="3">Phosphatidylinositol alpha-mannosyltransferase</fullName>
        <ecNumber evidence="3">2.4.1.57</ecNumber>
    </submittedName>
</protein>
<keyword evidence="3" id="KW-0328">Glycosyltransferase</keyword>
<feature type="domain" description="Glycosyl transferase family 1" evidence="1">
    <location>
        <begin position="190"/>
        <end position="351"/>
    </location>
</feature>